<dbReference type="Proteomes" id="UP001302812">
    <property type="component" value="Unassembled WGS sequence"/>
</dbReference>
<gene>
    <name evidence="3" type="ORF">N656DRAFT_789612</name>
</gene>
<evidence type="ECO:0000313" key="3">
    <source>
        <dbReference type="EMBL" id="KAK4112440.1"/>
    </source>
</evidence>
<sequence>MAAPTLPLKISLTQIQGPATKSTPHPALARSHHTLTVINDQATIFGGRHDSDSPEADASESRPALCPPAIHILTLPTNNGTTLEPPTTYQTAYTCYPPFTLQDAFTGETLVPSARQDHAACAGGGGRFLLVHGGRDAAAAGRAIDEGSCLWRWDWEQLSWAKLRGDSQQLGVAGGMRPRWGHWIFADEPQGFLVLVGGKGEEHHGGGGGMAAEEGEADTETEVWMYDFNALAWTTLPRAPAKPLAAAYVRGTVYIVSRDAAGDRVAVHCMDMRESPTEREKPGALVWQTVTVGADPQSPRPKPREGGALVPLTTGHGREYLVYMFGRSAPDVSGDEPGLEYFSDIWTLQLPTKGFSLASAKDKIQKEMPAMASGEFRWAEAEIVPTEQMIEGGKVHPGPRAFFGADTCLGGRGVVLWGGVNAKGENEGDGWIVRLAYGYADSDRWE</sequence>
<keyword evidence="1" id="KW-0677">Repeat</keyword>
<dbReference type="GeneID" id="89940926"/>
<comment type="caution">
    <text evidence="3">The sequence shown here is derived from an EMBL/GenBank/DDBJ whole genome shotgun (WGS) entry which is preliminary data.</text>
</comment>
<dbReference type="PANTHER" id="PTHR47435:SF10">
    <property type="entry name" value="TIP ELONGATION ABERRANT PROTEIN 3"/>
    <property type="match status" value="1"/>
</dbReference>
<reference evidence="3" key="1">
    <citation type="journal article" date="2023" name="Mol. Phylogenet. Evol.">
        <title>Genome-scale phylogeny and comparative genomics of the fungal order Sordariales.</title>
        <authorList>
            <person name="Hensen N."/>
            <person name="Bonometti L."/>
            <person name="Westerberg I."/>
            <person name="Brannstrom I.O."/>
            <person name="Guillou S."/>
            <person name="Cros-Aarteil S."/>
            <person name="Calhoun S."/>
            <person name="Haridas S."/>
            <person name="Kuo A."/>
            <person name="Mondo S."/>
            <person name="Pangilinan J."/>
            <person name="Riley R."/>
            <person name="LaButti K."/>
            <person name="Andreopoulos B."/>
            <person name="Lipzen A."/>
            <person name="Chen C."/>
            <person name="Yan M."/>
            <person name="Daum C."/>
            <person name="Ng V."/>
            <person name="Clum A."/>
            <person name="Steindorff A."/>
            <person name="Ohm R.A."/>
            <person name="Martin F."/>
            <person name="Silar P."/>
            <person name="Natvig D.O."/>
            <person name="Lalanne C."/>
            <person name="Gautier V."/>
            <person name="Ament-Velasquez S.L."/>
            <person name="Kruys A."/>
            <person name="Hutchinson M.I."/>
            <person name="Powell A.J."/>
            <person name="Barry K."/>
            <person name="Miller A.N."/>
            <person name="Grigoriev I.V."/>
            <person name="Debuchy R."/>
            <person name="Gladieux P."/>
            <person name="Hiltunen Thoren M."/>
            <person name="Johannesson H."/>
        </authorList>
    </citation>
    <scope>NUCLEOTIDE SEQUENCE</scope>
    <source>
        <strain evidence="3">CBS 508.74</strain>
    </source>
</reference>
<dbReference type="GO" id="GO:0019760">
    <property type="term" value="P:glucosinolate metabolic process"/>
    <property type="evidence" value="ECO:0007669"/>
    <property type="project" value="UniProtKB-ARBA"/>
</dbReference>
<protein>
    <recommendedName>
        <fullName evidence="5">Kelch domain-containing protein</fullName>
    </recommendedName>
</protein>
<name>A0AAN6TDN4_9PEZI</name>
<evidence type="ECO:0000256" key="2">
    <source>
        <dbReference type="ARBA" id="ARBA00023004"/>
    </source>
</evidence>
<dbReference type="RefSeq" id="XP_064670010.1">
    <property type="nucleotide sequence ID" value="XM_064816801.1"/>
</dbReference>
<dbReference type="InterPro" id="IPR015915">
    <property type="entry name" value="Kelch-typ_b-propeller"/>
</dbReference>
<evidence type="ECO:0000313" key="4">
    <source>
        <dbReference type="Proteomes" id="UP001302812"/>
    </source>
</evidence>
<evidence type="ECO:0008006" key="5">
    <source>
        <dbReference type="Google" id="ProtNLM"/>
    </source>
</evidence>
<keyword evidence="2" id="KW-0408">Iron</keyword>
<keyword evidence="4" id="KW-1185">Reference proteome</keyword>
<accession>A0AAN6TDN4</accession>
<dbReference type="PANTHER" id="PTHR47435">
    <property type="entry name" value="KELCH REPEAT PROTEIN (AFU_ORTHOLOGUE AFUA_5G12780)"/>
    <property type="match status" value="1"/>
</dbReference>
<reference evidence="3" key="2">
    <citation type="submission" date="2023-05" db="EMBL/GenBank/DDBJ databases">
        <authorList>
            <consortium name="Lawrence Berkeley National Laboratory"/>
            <person name="Steindorff A."/>
            <person name="Hensen N."/>
            <person name="Bonometti L."/>
            <person name="Westerberg I."/>
            <person name="Brannstrom I.O."/>
            <person name="Guillou S."/>
            <person name="Cros-Aarteil S."/>
            <person name="Calhoun S."/>
            <person name="Haridas S."/>
            <person name="Kuo A."/>
            <person name="Mondo S."/>
            <person name="Pangilinan J."/>
            <person name="Riley R."/>
            <person name="Labutti K."/>
            <person name="Andreopoulos B."/>
            <person name="Lipzen A."/>
            <person name="Chen C."/>
            <person name="Yanf M."/>
            <person name="Daum C."/>
            <person name="Ng V."/>
            <person name="Clum A."/>
            <person name="Ohm R."/>
            <person name="Martin F."/>
            <person name="Silar P."/>
            <person name="Natvig D."/>
            <person name="Lalanne C."/>
            <person name="Gautier V."/>
            <person name="Ament-Velasquez S.L."/>
            <person name="Kruys A."/>
            <person name="Hutchinson M.I."/>
            <person name="Powell A.J."/>
            <person name="Barry K."/>
            <person name="Miller A.N."/>
            <person name="Grigoriev I.V."/>
            <person name="Debuchy R."/>
            <person name="Gladieux P."/>
            <person name="Thoren M.H."/>
            <person name="Johannesson H."/>
        </authorList>
    </citation>
    <scope>NUCLEOTIDE SEQUENCE</scope>
    <source>
        <strain evidence="3">CBS 508.74</strain>
    </source>
</reference>
<organism evidence="3 4">
    <name type="scientific">Canariomyces notabilis</name>
    <dbReference type="NCBI Taxonomy" id="2074819"/>
    <lineage>
        <taxon>Eukaryota</taxon>
        <taxon>Fungi</taxon>
        <taxon>Dikarya</taxon>
        <taxon>Ascomycota</taxon>
        <taxon>Pezizomycotina</taxon>
        <taxon>Sordariomycetes</taxon>
        <taxon>Sordariomycetidae</taxon>
        <taxon>Sordariales</taxon>
        <taxon>Chaetomiaceae</taxon>
        <taxon>Canariomyces</taxon>
    </lineage>
</organism>
<dbReference type="Gene3D" id="2.120.10.80">
    <property type="entry name" value="Kelch-type beta propeller"/>
    <property type="match status" value="2"/>
</dbReference>
<dbReference type="EMBL" id="MU853342">
    <property type="protein sequence ID" value="KAK4112440.1"/>
    <property type="molecule type" value="Genomic_DNA"/>
</dbReference>
<proteinExistence type="predicted"/>
<evidence type="ECO:0000256" key="1">
    <source>
        <dbReference type="ARBA" id="ARBA00022737"/>
    </source>
</evidence>
<dbReference type="SUPFAM" id="SSF117281">
    <property type="entry name" value="Kelch motif"/>
    <property type="match status" value="1"/>
</dbReference>
<dbReference type="AlphaFoldDB" id="A0AAN6TDN4"/>